<protein>
    <submittedName>
        <fullName evidence="5">Transmembrane protein</fullName>
    </submittedName>
</protein>
<dbReference type="WBParaSite" id="HPBE_0001523201-mRNA-1">
    <property type="protein sequence ID" value="HPBE_0001523201-mRNA-1"/>
    <property type="gene ID" value="HPBE_0001523201"/>
</dbReference>
<feature type="chain" id="PRO_5044596562" evidence="2">
    <location>
        <begin position="20"/>
        <end position="131"/>
    </location>
</feature>
<dbReference type="Proteomes" id="UP000050761">
    <property type="component" value="Unassembled WGS sequence"/>
</dbReference>
<name>A0A3P7ZJU2_HELPZ</name>
<keyword evidence="2" id="KW-0732">Signal</keyword>
<dbReference type="AlphaFoldDB" id="A0A3P7ZJU2"/>
<dbReference type="InterPro" id="IPR022559">
    <property type="entry name" value="SUP-1-like"/>
</dbReference>
<gene>
    <name evidence="3" type="ORF">HPBE_LOCUS15231</name>
</gene>
<dbReference type="PANTHER" id="PTHR34149:SF5">
    <property type="entry name" value="TRANSMEMBRANE PROTEIN"/>
    <property type="match status" value="1"/>
</dbReference>
<evidence type="ECO:0000256" key="2">
    <source>
        <dbReference type="SAM" id="SignalP"/>
    </source>
</evidence>
<feature type="transmembrane region" description="Helical" evidence="1">
    <location>
        <begin position="87"/>
        <end position="109"/>
    </location>
</feature>
<evidence type="ECO:0000313" key="5">
    <source>
        <dbReference type="WBParaSite" id="HPBE_0001523201-mRNA-1"/>
    </source>
</evidence>
<evidence type="ECO:0000256" key="1">
    <source>
        <dbReference type="SAM" id="Phobius"/>
    </source>
</evidence>
<proteinExistence type="predicted"/>
<evidence type="ECO:0000313" key="4">
    <source>
        <dbReference type="Proteomes" id="UP000050761"/>
    </source>
</evidence>
<reference evidence="5" key="2">
    <citation type="submission" date="2019-09" db="UniProtKB">
        <authorList>
            <consortium name="WormBaseParasite"/>
        </authorList>
    </citation>
    <scope>IDENTIFICATION</scope>
</reference>
<keyword evidence="1" id="KW-0812">Transmembrane</keyword>
<reference evidence="3 4" key="1">
    <citation type="submission" date="2018-11" db="EMBL/GenBank/DDBJ databases">
        <authorList>
            <consortium name="Pathogen Informatics"/>
        </authorList>
    </citation>
    <scope>NUCLEOTIDE SEQUENCE [LARGE SCALE GENOMIC DNA]</scope>
</reference>
<dbReference type="PANTHER" id="PTHR34149">
    <property type="entry name" value="PROTEIN CBG11905-RELATED"/>
    <property type="match status" value="1"/>
</dbReference>
<keyword evidence="4" id="KW-1185">Reference proteome</keyword>
<feature type="signal peptide" evidence="2">
    <location>
        <begin position="1"/>
        <end position="19"/>
    </location>
</feature>
<dbReference type="Pfam" id="PF10853">
    <property type="entry name" value="DUF2650"/>
    <property type="match status" value="1"/>
</dbReference>
<organism evidence="3">
    <name type="scientific">Heligmosomoides polygyrus</name>
    <name type="common">Parasitic roundworm</name>
    <dbReference type="NCBI Taxonomy" id="6339"/>
    <lineage>
        <taxon>Eukaryota</taxon>
        <taxon>Metazoa</taxon>
        <taxon>Ecdysozoa</taxon>
        <taxon>Nematoda</taxon>
        <taxon>Chromadorea</taxon>
        <taxon>Rhabditida</taxon>
        <taxon>Rhabditina</taxon>
        <taxon>Rhabditomorpha</taxon>
        <taxon>Strongyloidea</taxon>
        <taxon>Heligmosomidae</taxon>
        <taxon>Heligmosomoides</taxon>
    </lineage>
</organism>
<keyword evidence="1" id="KW-0472">Membrane</keyword>
<accession>A0A3P7ZJU2</accession>
<evidence type="ECO:0000313" key="3">
    <source>
        <dbReference type="EMBL" id="VDP02177.1"/>
    </source>
</evidence>
<dbReference type="OrthoDB" id="5778674at2759"/>
<keyword evidence="1" id="KW-1133">Transmembrane helix</keyword>
<sequence length="131" mass="15360">MTRSLPLLLLLSMPMMVFTMVIWPDLVRDEERLSKPKPTTWSEKNLGQWCRNFTVNRHTQCPQASAFHQYNCCGEHNTDCCFAIQGWVIIVTSFVSFAFVVSFLFYLMLKFQIICLEHSYPPKVLYLEGKR</sequence>
<dbReference type="EMBL" id="UZAH01028756">
    <property type="protein sequence ID" value="VDP02177.1"/>
    <property type="molecule type" value="Genomic_DNA"/>
</dbReference>